<keyword evidence="2" id="KW-1185">Reference proteome</keyword>
<name>A0A699ZWM7_HAELA</name>
<feature type="non-terminal residue" evidence="1">
    <location>
        <position position="1"/>
    </location>
</feature>
<dbReference type="InterPro" id="IPR046346">
    <property type="entry name" value="Aminoacid_DH-like_N_sf"/>
</dbReference>
<evidence type="ECO:0000313" key="2">
    <source>
        <dbReference type="Proteomes" id="UP000485058"/>
    </source>
</evidence>
<proteinExistence type="predicted"/>
<feature type="non-terminal residue" evidence="1">
    <location>
        <position position="36"/>
    </location>
</feature>
<dbReference type="EMBL" id="BLLF01003268">
    <property type="protein sequence ID" value="GFH26871.1"/>
    <property type="molecule type" value="Genomic_DNA"/>
</dbReference>
<protein>
    <submittedName>
        <fullName evidence="1">Malic enzyme</fullName>
    </submittedName>
</protein>
<evidence type="ECO:0000313" key="1">
    <source>
        <dbReference type="EMBL" id="GFH26871.1"/>
    </source>
</evidence>
<comment type="caution">
    <text evidence="1">The sequence shown here is derived from an EMBL/GenBank/DDBJ whole genome shotgun (WGS) entry which is preliminary data.</text>
</comment>
<dbReference type="Gene3D" id="1.20.1370.30">
    <property type="match status" value="1"/>
</dbReference>
<reference evidence="1 2" key="1">
    <citation type="submission" date="2020-02" db="EMBL/GenBank/DDBJ databases">
        <title>Draft genome sequence of Haematococcus lacustris strain NIES-144.</title>
        <authorList>
            <person name="Morimoto D."/>
            <person name="Nakagawa S."/>
            <person name="Yoshida T."/>
            <person name="Sawayama S."/>
        </authorList>
    </citation>
    <scope>NUCLEOTIDE SEQUENCE [LARGE SCALE GENOMIC DNA]</scope>
    <source>
        <strain evidence="1 2">NIES-144</strain>
    </source>
</reference>
<accession>A0A699ZWM7</accession>
<dbReference type="AlphaFoldDB" id="A0A699ZWM7"/>
<sequence>MPTYVVYKRGMELLHDPWFNKGTAFPLSERDRLGLR</sequence>
<dbReference type="SUPFAM" id="SSF53223">
    <property type="entry name" value="Aminoacid dehydrogenase-like, N-terminal domain"/>
    <property type="match status" value="1"/>
</dbReference>
<organism evidence="1 2">
    <name type="scientific">Haematococcus lacustris</name>
    <name type="common">Green alga</name>
    <name type="synonym">Haematococcus pluvialis</name>
    <dbReference type="NCBI Taxonomy" id="44745"/>
    <lineage>
        <taxon>Eukaryota</taxon>
        <taxon>Viridiplantae</taxon>
        <taxon>Chlorophyta</taxon>
        <taxon>core chlorophytes</taxon>
        <taxon>Chlorophyceae</taxon>
        <taxon>CS clade</taxon>
        <taxon>Chlamydomonadales</taxon>
        <taxon>Haematococcaceae</taxon>
        <taxon>Haematococcus</taxon>
    </lineage>
</organism>
<dbReference type="Proteomes" id="UP000485058">
    <property type="component" value="Unassembled WGS sequence"/>
</dbReference>
<gene>
    <name evidence="1" type="ORF">HaLaN_25090</name>
</gene>